<feature type="transmembrane region" description="Helical" evidence="1">
    <location>
        <begin position="30"/>
        <end position="51"/>
    </location>
</feature>
<dbReference type="AlphaFoldDB" id="A0A1Y2HDG7"/>
<name>A0A1Y2HDG7_9FUNG</name>
<gene>
    <name evidence="2" type="ORF">BCR44DRAFT_1441388</name>
</gene>
<accession>A0A1Y2HDG7</accession>
<keyword evidence="1" id="KW-1133">Transmembrane helix</keyword>
<sequence length="52" mass="5557">MMSDSCLVAIAIGCLVACCRSSFSPIHCLLGVYCVCRAASVYTSVFIFLFAL</sequence>
<dbReference type="EMBL" id="MCFL01000053">
    <property type="protein sequence ID" value="ORZ31951.1"/>
    <property type="molecule type" value="Genomic_DNA"/>
</dbReference>
<evidence type="ECO:0000313" key="3">
    <source>
        <dbReference type="Proteomes" id="UP000193411"/>
    </source>
</evidence>
<proteinExistence type="predicted"/>
<organism evidence="2 3">
    <name type="scientific">Catenaria anguillulae PL171</name>
    <dbReference type="NCBI Taxonomy" id="765915"/>
    <lineage>
        <taxon>Eukaryota</taxon>
        <taxon>Fungi</taxon>
        <taxon>Fungi incertae sedis</taxon>
        <taxon>Blastocladiomycota</taxon>
        <taxon>Blastocladiomycetes</taxon>
        <taxon>Blastocladiales</taxon>
        <taxon>Catenariaceae</taxon>
        <taxon>Catenaria</taxon>
    </lineage>
</organism>
<protein>
    <submittedName>
        <fullName evidence="2">Uncharacterized protein</fullName>
    </submittedName>
</protein>
<keyword evidence="1" id="KW-0472">Membrane</keyword>
<dbReference type="Proteomes" id="UP000193411">
    <property type="component" value="Unassembled WGS sequence"/>
</dbReference>
<reference evidence="2 3" key="1">
    <citation type="submission" date="2016-07" db="EMBL/GenBank/DDBJ databases">
        <title>Pervasive Adenine N6-methylation of Active Genes in Fungi.</title>
        <authorList>
            <consortium name="DOE Joint Genome Institute"/>
            <person name="Mondo S.J."/>
            <person name="Dannebaum R.O."/>
            <person name="Kuo R.C."/>
            <person name="Labutti K."/>
            <person name="Haridas S."/>
            <person name="Kuo A."/>
            <person name="Salamov A."/>
            <person name="Ahrendt S.R."/>
            <person name="Lipzen A."/>
            <person name="Sullivan W."/>
            <person name="Andreopoulos W.B."/>
            <person name="Clum A."/>
            <person name="Lindquist E."/>
            <person name="Daum C."/>
            <person name="Ramamoorthy G.K."/>
            <person name="Gryganskyi A."/>
            <person name="Culley D."/>
            <person name="Magnuson J.K."/>
            <person name="James T.Y."/>
            <person name="O'Malley M.A."/>
            <person name="Stajich J.E."/>
            <person name="Spatafora J.W."/>
            <person name="Visel A."/>
            <person name="Grigoriev I.V."/>
        </authorList>
    </citation>
    <scope>NUCLEOTIDE SEQUENCE [LARGE SCALE GENOMIC DNA]</scope>
    <source>
        <strain evidence="2 3">PL171</strain>
    </source>
</reference>
<comment type="caution">
    <text evidence="2">The sequence shown here is derived from an EMBL/GenBank/DDBJ whole genome shotgun (WGS) entry which is preliminary data.</text>
</comment>
<keyword evidence="3" id="KW-1185">Reference proteome</keyword>
<evidence type="ECO:0000313" key="2">
    <source>
        <dbReference type="EMBL" id="ORZ31951.1"/>
    </source>
</evidence>
<keyword evidence="1" id="KW-0812">Transmembrane</keyword>
<evidence type="ECO:0000256" key="1">
    <source>
        <dbReference type="SAM" id="Phobius"/>
    </source>
</evidence>